<reference evidence="5" key="1">
    <citation type="submission" date="2009-10" db="EMBL/GenBank/DDBJ databases">
        <title>Diversity of trophic interactions inside an arsenic-rich microbial ecosystem.</title>
        <authorList>
            <person name="Bertin P.N."/>
            <person name="Heinrich-Salmeron A."/>
            <person name="Pelletier E."/>
            <person name="Goulhen-Chollet F."/>
            <person name="Arsene-Ploetze F."/>
            <person name="Gallien S."/>
            <person name="Calteau A."/>
            <person name="Vallenet D."/>
            <person name="Casiot C."/>
            <person name="Chane-Woon-Ming B."/>
            <person name="Giloteaux L."/>
            <person name="Barakat M."/>
            <person name="Bonnefoy V."/>
            <person name="Bruneel O."/>
            <person name="Chandler M."/>
            <person name="Cleiss J."/>
            <person name="Duran R."/>
            <person name="Elbaz-Poulichet F."/>
            <person name="Fonknechten N."/>
            <person name="Lauga B."/>
            <person name="Mornico D."/>
            <person name="Ortet P."/>
            <person name="Schaeffer C."/>
            <person name="Siguier P."/>
            <person name="Alexander Thil Smith A."/>
            <person name="Van Dorsselaer A."/>
            <person name="Weissenbach J."/>
            <person name="Medigue C."/>
            <person name="Le Paslier D."/>
        </authorList>
    </citation>
    <scope>NUCLEOTIDE SEQUENCE</scope>
</reference>
<dbReference type="InterPro" id="IPR023155">
    <property type="entry name" value="Cyt_c-552/4"/>
</dbReference>
<dbReference type="InterPro" id="IPR019734">
    <property type="entry name" value="TPR_rpt"/>
</dbReference>
<feature type="compositionally biased region" description="Polar residues" evidence="3">
    <location>
        <begin position="41"/>
        <end position="56"/>
    </location>
</feature>
<dbReference type="InterPro" id="IPR036280">
    <property type="entry name" value="Multihaem_cyt_sf"/>
</dbReference>
<evidence type="ECO:0000256" key="2">
    <source>
        <dbReference type="ARBA" id="ARBA00022803"/>
    </source>
</evidence>
<dbReference type="PANTHER" id="PTHR44858">
    <property type="entry name" value="TETRATRICOPEPTIDE REPEAT PROTEIN 6"/>
    <property type="match status" value="1"/>
</dbReference>
<dbReference type="Pfam" id="PF13432">
    <property type="entry name" value="TPR_16"/>
    <property type="match status" value="2"/>
</dbReference>
<keyword evidence="2" id="KW-0802">TPR repeat</keyword>
<feature type="domain" description="Cytochrome c-552/4" evidence="4">
    <location>
        <begin position="108"/>
        <end position="188"/>
    </location>
</feature>
<dbReference type="InterPro" id="IPR050498">
    <property type="entry name" value="Ycf3"/>
</dbReference>
<evidence type="ECO:0000313" key="5">
    <source>
        <dbReference type="EMBL" id="CBH99605.1"/>
    </source>
</evidence>
<dbReference type="SMART" id="SM00028">
    <property type="entry name" value="TPR"/>
    <property type="match status" value="4"/>
</dbReference>
<gene>
    <name evidence="5" type="ORF">CARN3_0543</name>
</gene>
<comment type="caution">
    <text evidence="5">The sequence shown here is derived from an EMBL/GenBank/DDBJ whole genome shotgun (WGS) entry which is preliminary data.</text>
</comment>
<dbReference type="Gene3D" id="1.10.1130.10">
    <property type="entry name" value="Flavocytochrome C3, Chain A"/>
    <property type="match status" value="1"/>
</dbReference>
<dbReference type="PANTHER" id="PTHR44858:SF1">
    <property type="entry name" value="UDP-N-ACETYLGLUCOSAMINE--PEPTIDE N-ACETYLGLUCOSAMINYLTRANSFERASE SPINDLY-RELATED"/>
    <property type="match status" value="1"/>
</dbReference>
<evidence type="ECO:0000259" key="4">
    <source>
        <dbReference type="Pfam" id="PF13435"/>
    </source>
</evidence>
<dbReference type="SUPFAM" id="SSF48452">
    <property type="entry name" value="TPR-like"/>
    <property type="match status" value="1"/>
</dbReference>
<dbReference type="Pfam" id="PF13435">
    <property type="entry name" value="Cytochrome_C554"/>
    <property type="match status" value="1"/>
</dbReference>
<feature type="region of interest" description="Disordered" evidence="3">
    <location>
        <begin position="32"/>
        <end position="62"/>
    </location>
</feature>
<name>E6PXE6_9ZZZZ</name>
<protein>
    <recommendedName>
        <fullName evidence="4">Cytochrome c-552/4 domain-containing protein</fullName>
    </recommendedName>
</protein>
<dbReference type="PROSITE" id="PS50005">
    <property type="entry name" value="TPR"/>
    <property type="match status" value="3"/>
</dbReference>
<dbReference type="Gene3D" id="1.25.40.10">
    <property type="entry name" value="Tetratricopeptide repeat domain"/>
    <property type="match status" value="2"/>
</dbReference>
<evidence type="ECO:0000256" key="1">
    <source>
        <dbReference type="ARBA" id="ARBA00022737"/>
    </source>
</evidence>
<dbReference type="GO" id="GO:0009279">
    <property type="term" value="C:cell outer membrane"/>
    <property type="evidence" value="ECO:0007669"/>
    <property type="project" value="TreeGrafter"/>
</dbReference>
<keyword evidence="1" id="KW-0677">Repeat</keyword>
<dbReference type="InterPro" id="IPR011990">
    <property type="entry name" value="TPR-like_helical_dom_sf"/>
</dbReference>
<dbReference type="GO" id="GO:0046813">
    <property type="term" value="P:receptor-mediated virion attachment to host cell"/>
    <property type="evidence" value="ECO:0007669"/>
    <property type="project" value="TreeGrafter"/>
</dbReference>
<dbReference type="EMBL" id="CABN01000033">
    <property type="protein sequence ID" value="CBH99605.1"/>
    <property type="molecule type" value="Genomic_DNA"/>
</dbReference>
<evidence type="ECO:0000256" key="3">
    <source>
        <dbReference type="SAM" id="MobiDB-lite"/>
    </source>
</evidence>
<proteinExistence type="predicted"/>
<sequence>MNRFVRLNFGILLLMAAAGSVRMPIMRGATNPATAEKSAENKTSAAPNASGGNTVAENARASRESYDDSIRAHYSFPFVKDNLSLPGNAEIEGNQFLPASAYPDAEYCGHCHKEAYHQWRQSLHANSFRTPFYRNSVNILLHTKGPEYARHCDSCHTPIGIFAGAVNPVDTMDRSFDHDGLTCMTCHSIQAISSREGNGSYVMGVPAVMVDANGKRIPGRVPDAEILAHLDRHSKAVMQPLYHRAEFCAACHKASFPPMLNDYKWLRAFSAFDEWQNSKFSQENPLTFYPADRTTCQGCHMKRAATTLPEPGAKKGTFVSHRWTAGNTAVPFYYGYDEQLQKTIDFLRSGNYLNVDIFGLRIHSVQASAETADKHQVIDAGTDDLMHLAAPLGTSDFTLPDGRVVDAWVVIQNRFMGHSLIPEVRDLYQAWVEFSVTDTAGRELFHSGFLRPDKSLDPSAHSFTNRPVDVTGSFVDNHKVWAIHSNAYDNSIQPGSSTLVRYRFQIPPGLKGTLRITARVNYRHLRQSYLNNVFGKDHPDYPIVVLASETRTLKIGENQPAPATALENETENEDWMRWNNLGIALLDQLQYPQAEVAFEKVLALRPDYKDGYVNLSLTYIDWEKYAQARAPLEKALALHPDDARALYYLALVERRQRHSEAEVADLQKVVAQFPECRDARRELGISYYQQHRSEEAIAQFKALQSIDPDDLAAHYNLSILYRRKGLKQLAQQEAAQYTMKRIDPGAPTYSLDYLRKHPELSIESDPWHIHTSGALAIPTALHTATSCGPQQPEEGTKP</sequence>
<accession>E6PXE6</accession>
<dbReference type="SUPFAM" id="SSF48695">
    <property type="entry name" value="Multiheme cytochromes"/>
    <property type="match status" value="1"/>
</dbReference>
<dbReference type="AlphaFoldDB" id="E6PXE6"/>
<organism evidence="5">
    <name type="scientific">mine drainage metagenome</name>
    <dbReference type="NCBI Taxonomy" id="410659"/>
    <lineage>
        <taxon>unclassified sequences</taxon>
        <taxon>metagenomes</taxon>
        <taxon>ecological metagenomes</taxon>
    </lineage>
</organism>